<accession>A0A084XWK4</accession>
<dbReference type="SMART" id="SM00345">
    <property type="entry name" value="HTH_GNTR"/>
    <property type="match status" value="1"/>
</dbReference>
<dbReference type="STRING" id="1457154.CAPSK01_003787"/>
<dbReference type="InterPro" id="IPR036388">
    <property type="entry name" value="WH-like_DNA-bd_sf"/>
</dbReference>
<comment type="caution">
    <text evidence="5">The sequence shown here is derived from an EMBL/GenBank/DDBJ whole genome shotgun (WGS) entry which is preliminary data.</text>
</comment>
<name>A0A084XWK4_9PROT</name>
<proteinExistence type="predicted"/>
<evidence type="ECO:0000313" key="5">
    <source>
        <dbReference type="EMBL" id="KFB66848.1"/>
    </source>
</evidence>
<feature type="domain" description="HTH gntR-type" evidence="4">
    <location>
        <begin position="48"/>
        <end position="115"/>
    </location>
</feature>
<dbReference type="InterPro" id="IPR000524">
    <property type="entry name" value="Tscrpt_reg_HTH_GntR"/>
</dbReference>
<dbReference type="GO" id="GO:0003677">
    <property type="term" value="F:DNA binding"/>
    <property type="evidence" value="ECO:0007669"/>
    <property type="project" value="UniProtKB-KW"/>
</dbReference>
<dbReference type="InterPro" id="IPR036390">
    <property type="entry name" value="WH_DNA-bd_sf"/>
</dbReference>
<keyword evidence="3" id="KW-0804">Transcription</keyword>
<dbReference type="PANTHER" id="PTHR43537">
    <property type="entry name" value="TRANSCRIPTIONAL REGULATOR, GNTR FAMILY"/>
    <property type="match status" value="1"/>
</dbReference>
<organism evidence="5 6">
    <name type="scientific">Candidatus Accumulibacter vicinus</name>
    <dbReference type="NCBI Taxonomy" id="2954382"/>
    <lineage>
        <taxon>Bacteria</taxon>
        <taxon>Pseudomonadati</taxon>
        <taxon>Pseudomonadota</taxon>
        <taxon>Betaproteobacteria</taxon>
        <taxon>Candidatus Accumulibacter</taxon>
    </lineage>
</organism>
<dbReference type="AlphaFoldDB" id="A0A084XWK4"/>
<protein>
    <submittedName>
        <fullName evidence="5">Putative HTH-type transcriptional regulator YdfH</fullName>
    </submittedName>
</protein>
<dbReference type="SUPFAM" id="SSF46785">
    <property type="entry name" value="Winged helix' DNA-binding domain"/>
    <property type="match status" value="1"/>
</dbReference>
<dbReference type="Gene3D" id="1.20.120.530">
    <property type="entry name" value="GntR ligand-binding domain-like"/>
    <property type="match status" value="1"/>
</dbReference>
<dbReference type="SMART" id="SM00895">
    <property type="entry name" value="FCD"/>
    <property type="match status" value="1"/>
</dbReference>
<dbReference type="Pfam" id="PF00392">
    <property type="entry name" value="GntR"/>
    <property type="match status" value="1"/>
</dbReference>
<evidence type="ECO:0000256" key="1">
    <source>
        <dbReference type="ARBA" id="ARBA00023015"/>
    </source>
</evidence>
<dbReference type="InterPro" id="IPR011711">
    <property type="entry name" value="GntR_C"/>
</dbReference>
<keyword evidence="1" id="KW-0805">Transcription regulation</keyword>
<dbReference type="Gene3D" id="1.10.10.10">
    <property type="entry name" value="Winged helix-like DNA-binding domain superfamily/Winged helix DNA-binding domain"/>
    <property type="match status" value="1"/>
</dbReference>
<dbReference type="CDD" id="cd07377">
    <property type="entry name" value="WHTH_GntR"/>
    <property type="match status" value="1"/>
</dbReference>
<evidence type="ECO:0000259" key="4">
    <source>
        <dbReference type="PROSITE" id="PS50949"/>
    </source>
</evidence>
<reference evidence="5 6" key="1">
    <citation type="submission" date="2014-07" db="EMBL/GenBank/DDBJ databases">
        <title>Expanding our view of genomic diversity in Candidatus Accumulibacter clades.</title>
        <authorList>
            <person name="Skennerton C.T."/>
            <person name="Barr J.J."/>
            <person name="Slater F.R."/>
            <person name="Bond P.L."/>
            <person name="Tyson G.W."/>
        </authorList>
    </citation>
    <scope>NUCLEOTIDE SEQUENCE [LARGE SCALE GENOMIC DNA]</scope>
    <source>
        <strain evidence="6">SK-01</strain>
    </source>
</reference>
<sequence precursor="true">MLHCSLPEAESVCMFAPGDLYRIRYLEFTSPPMPSLLELVAAQKMPRLSASDHVAQTLKKAIVDGLLPAGELLRQDEIAAHFHVSKIPVREALKHLEAKGLVTFLRHRGAVVASLSAAEIDEYMEIRAMLEARAARLSAPLISDQAIEQARRHLDEFDQASDAGRWGELNWLFHSTLYTAAGRPILIAEIRSLYNKVERYVRALLSMATGMPNTLREHAEILDAFVRRDPDAAAELTRAHVLDAGASLVSYLIDQRSKGGNQ</sequence>
<evidence type="ECO:0000313" key="6">
    <source>
        <dbReference type="Proteomes" id="UP000019812"/>
    </source>
</evidence>
<dbReference type="SUPFAM" id="SSF48008">
    <property type="entry name" value="GntR ligand-binding domain-like"/>
    <property type="match status" value="1"/>
</dbReference>
<evidence type="ECO:0000256" key="3">
    <source>
        <dbReference type="ARBA" id="ARBA00023163"/>
    </source>
</evidence>
<dbReference type="Proteomes" id="UP000019812">
    <property type="component" value="Unassembled WGS sequence"/>
</dbReference>
<dbReference type="GO" id="GO:0003700">
    <property type="term" value="F:DNA-binding transcription factor activity"/>
    <property type="evidence" value="ECO:0007669"/>
    <property type="project" value="InterPro"/>
</dbReference>
<keyword evidence="2" id="KW-0238">DNA-binding</keyword>
<dbReference type="PROSITE" id="PS50949">
    <property type="entry name" value="HTH_GNTR"/>
    <property type="match status" value="1"/>
</dbReference>
<evidence type="ECO:0000256" key="2">
    <source>
        <dbReference type="ARBA" id="ARBA00023125"/>
    </source>
</evidence>
<gene>
    <name evidence="5" type="primary">ydfH_2</name>
    <name evidence="5" type="ORF">CAPSK01_003787</name>
</gene>
<dbReference type="Pfam" id="PF07729">
    <property type="entry name" value="FCD"/>
    <property type="match status" value="1"/>
</dbReference>
<dbReference type="InterPro" id="IPR008920">
    <property type="entry name" value="TF_FadR/GntR_C"/>
</dbReference>
<dbReference type="EMBL" id="JDSS02000037">
    <property type="protein sequence ID" value="KFB66848.1"/>
    <property type="molecule type" value="Genomic_DNA"/>
</dbReference>
<dbReference type="PANTHER" id="PTHR43537:SF41">
    <property type="entry name" value="TRANSCRIPTIONAL REGULATORY PROTEIN"/>
    <property type="match status" value="1"/>
</dbReference>